<dbReference type="InterPro" id="IPR007213">
    <property type="entry name" value="Ppm1/Ppm2/Tcmp"/>
</dbReference>
<accession>A0A7K1LKR3</accession>
<sequence length="285" mass="31341">MNRSTPDRILPELEGLSDSNVEGTLLVPLLGRARAAQRFPEVLPDPAGDRLLHDLGVTVRASTNAERFGDFCYVVRSHAFDRMVRDFLERNPDGVVLELGAGLDTTFWRAGQKARSWYAVDFPSVARLRGEYLQEDPRLCTVAADLSENSWMERVETAGKPVLVIACGVLHYLSHDRVARLMDGLQAAFGGVDVGFDCSSKDGLKHSQRQLEKAGSSARMVYWVDDPEAEVERWGVGAKLLESGHYFRGAPVPRGIGIKARIFMGLVALTRGSRIVRAHLPAVAG</sequence>
<keyword evidence="4" id="KW-1185">Reference proteome</keyword>
<keyword evidence="2" id="KW-0808">Transferase</keyword>
<dbReference type="GO" id="GO:0008168">
    <property type="term" value="F:methyltransferase activity"/>
    <property type="evidence" value="ECO:0007669"/>
    <property type="project" value="UniProtKB-KW"/>
</dbReference>
<dbReference type="EMBL" id="WOGT01000008">
    <property type="protein sequence ID" value="MUN55788.1"/>
    <property type="molecule type" value="Genomic_DNA"/>
</dbReference>
<evidence type="ECO:0000256" key="2">
    <source>
        <dbReference type="ARBA" id="ARBA00022679"/>
    </source>
</evidence>
<dbReference type="OrthoDB" id="9800233at2"/>
<dbReference type="Gene3D" id="3.40.50.150">
    <property type="entry name" value="Vaccinia Virus protein VP39"/>
    <property type="match status" value="1"/>
</dbReference>
<dbReference type="Proteomes" id="UP000462152">
    <property type="component" value="Unassembled WGS sequence"/>
</dbReference>
<keyword evidence="1" id="KW-0489">Methyltransferase</keyword>
<organism evidence="3 4">
    <name type="scientific">Rothia koreensis</name>
    <dbReference type="NCBI Taxonomy" id="592378"/>
    <lineage>
        <taxon>Bacteria</taxon>
        <taxon>Bacillati</taxon>
        <taxon>Actinomycetota</taxon>
        <taxon>Actinomycetes</taxon>
        <taxon>Micrococcales</taxon>
        <taxon>Micrococcaceae</taxon>
        <taxon>Rothia</taxon>
    </lineage>
</organism>
<evidence type="ECO:0008006" key="5">
    <source>
        <dbReference type="Google" id="ProtNLM"/>
    </source>
</evidence>
<dbReference type="PANTHER" id="PTHR43619">
    <property type="entry name" value="S-ADENOSYL-L-METHIONINE-DEPENDENT METHYLTRANSFERASE YKTD-RELATED"/>
    <property type="match status" value="1"/>
</dbReference>
<name>A0A7K1LKR3_9MICC</name>
<comment type="caution">
    <text evidence="3">The sequence shown here is derived from an EMBL/GenBank/DDBJ whole genome shotgun (WGS) entry which is preliminary data.</text>
</comment>
<evidence type="ECO:0000313" key="4">
    <source>
        <dbReference type="Proteomes" id="UP000462152"/>
    </source>
</evidence>
<dbReference type="InterPro" id="IPR029063">
    <property type="entry name" value="SAM-dependent_MTases_sf"/>
</dbReference>
<dbReference type="PANTHER" id="PTHR43619:SF2">
    <property type="entry name" value="S-ADENOSYL-L-METHIONINE-DEPENDENT METHYLTRANSFERASES SUPERFAMILY PROTEIN"/>
    <property type="match status" value="1"/>
</dbReference>
<dbReference type="RefSeq" id="WP_129315601.1">
    <property type="nucleotide sequence ID" value="NZ_NOIQ01000009.1"/>
</dbReference>
<protein>
    <recommendedName>
        <fullName evidence="5">Class I SAM-dependent methyltransferase</fullName>
    </recommendedName>
</protein>
<dbReference type="AlphaFoldDB" id="A0A7K1LKR3"/>
<reference evidence="3 4" key="1">
    <citation type="submission" date="2019-12" db="EMBL/GenBank/DDBJ databases">
        <authorList>
            <person name="Li J."/>
            <person name="Shi Y."/>
            <person name="Xu G."/>
            <person name="Xiao D."/>
            <person name="Ran X."/>
        </authorList>
    </citation>
    <scope>NUCLEOTIDE SEQUENCE [LARGE SCALE GENOMIC DNA]</scope>
    <source>
        <strain evidence="3 4">JCM 15915</strain>
    </source>
</reference>
<dbReference type="Pfam" id="PF04072">
    <property type="entry name" value="LCM"/>
    <property type="match status" value="1"/>
</dbReference>
<dbReference type="SUPFAM" id="SSF53335">
    <property type="entry name" value="S-adenosyl-L-methionine-dependent methyltransferases"/>
    <property type="match status" value="1"/>
</dbReference>
<gene>
    <name evidence="3" type="ORF">GMA10_11295</name>
</gene>
<evidence type="ECO:0000313" key="3">
    <source>
        <dbReference type="EMBL" id="MUN55788.1"/>
    </source>
</evidence>
<proteinExistence type="predicted"/>
<evidence type="ECO:0000256" key="1">
    <source>
        <dbReference type="ARBA" id="ARBA00022603"/>
    </source>
</evidence>
<dbReference type="GO" id="GO:0032259">
    <property type="term" value="P:methylation"/>
    <property type="evidence" value="ECO:0007669"/>
    <property type="project" value="UniProtKB-KW"/>
</dbReference>